<name>A0ABT0W6E1_9BACI</name>
<dbReference type="EMBL" id="JAMQCR010000001">
    <property type="protein sequence ID" value="MCM2531173.1"/>
    <property type="molecule type" value="Genomic_DNA"/>
</dbReference>
<proteinExistence type="predicted"/>
<accession>A0ABT0W6E1</accession>
<evidence type="ECO:0000313" key="2">
    <source>
        <dbReference type="EMBL" id="MCM2531173.1"/>
    </source>
</evidence>
<sequence>MADKDAKRYTELSNVEKQRNFLIPEELPEGPYGSTINQSEPVHNKSTPWKEGQRYYSAFNYEFKTLHEDLPRQMDGAHPPHDDPDTGVQPPYSGE</sequence>
<comment type="caution">
    <text evidence="2">The sequence shown here is derived from an EMBL/GenBank/DDBJ whole genome shotgun (WGS) entry which is preliminary data.</text>
</comment>
<keyword evidence="3" id="KW-1185">Reference proteome</keyword>
<reference evidence="2 3" key="1">
    <citation type="submission" date="2022-06" db="EMBL/GenBank/DDBJ databases">
        <authorList>
            <person name="Jeon C.O."/>
        </authorList>
    </citation>
    <scope>NUCLEOTIDE SEQUENCE [LARGE SCALE GENOMIC DNA]</scope>
    <source>
        <strain evidence="2 3">KCTC 13943</strain>
    </source>
</reference>
<feature type="region of interest" description="Disordered" evidence="1">
    <location>
        <begin position="20"/>
        <end position="48"/>
    </location>
</feature>
<protein>
    <submittedName>
        <fullName evidence="2">Cytosolic protein</fullName>
    </submittedName>
</protein>
<gene>
    <name evidence="2" type="ORF">NDK43_00350</name>
</gene>
<feature type="compositionally biased region" description="Polar residues" evidence="1">
    <location>
        <begin position="34"/>
        <end position="47"/>
    </location>
</feature>
<evidence type="ECO:0000313" key="3">
    <source>
        <dbReference type="Proteomes" id="UP001523262"/>
    </source>
</evidence>
<organism evidence="2 3">
    <name type="scientific">Neobacillus pocheonensis</name>
    <dbReference type="NCBI Taxonomy" id="363869"/>
    <lineage>
        <taxon>Bacteria</taxon>
        <taxon>Bacillati</taxon>
        <taxon>Bacillota</taxon>
        <taxon>Bacilli</taxon>
        <taxon>Bacillales</taxon>
        <taxon>Bacillaceae</taxon>
        <taxon>Neobacillus</taxon>
    </lineage>
</organism>
<evidence type="ECO:0000256" key="1">
    <source>
        <dbReference type="SAM" id="MobiDB-lite"/>
    </source>
</evidence>
<dbReference type="Proteomes" id="UP001523262">
    <property type="component" value="Unassembled WGS sequence"/>
</dbReference>
<feature type="region of interest" description="Disordered" evidence="1">
    <location>
        <begin position="68"/>
        <end position="95"/>
    </location>
</feature>